<gene>
    <name evidence="1" type="primary">TPTE2</name>
    <name evidence="1" type="ORF">SPIL2461_LOCUS3027</name>
</gene>
<dbReference type="EMBL" id="CAJNIZ010003500">
    <property type="protein sequence ID" value="CAE7223076.1"/>
    <property type="molecule type" value="Genomic_DNA"/>
</dbReference>
<feature type="non-terminal residue" evidence="1">
    <location>
        <position position="103"/>
    </location>
</feature>
<accession>A0A812K5Z4</accession>
<evidence type="ECO:0000313" key="2">
    <source>
        <dbReference type="Proteomes" id="UP000649617"/>
    </source>
</evidence>
<dbReference type="AlphaFoldDB" id="A0A812K5Z4"/>
<comment type="caution">
    <text evidence="1">The sequence shown here is derived from an EMBL/GenBank/DDBJ whole genome shotgun (WGS) entry which is preliminary data.</text>
</comment>
<dbReference type="Proteomes" id="UP000649617">
    <property type="component" value="Unassembled WGS sequence"/>
</dbReference>
<organism evidence="1 2">
    <name type="scientific">Symbiodinium pilosum</name>
    <name type="common">Dinoflagellate</name>
    <dbReference type="NCBI Taxonomy" id="2952"/>
    <lineage>
        <taxon>Eukaryota</taxon>
        <taxon>Sar</taxon>
        <taxon>Alveolata</taxon>
        <taxon>Dinophyceae</taxon>
        <taxon>Suessiales</taxon>
        <taxon>Symbiodiniaceae</taxon>
        <taxon>Symbiodinium</taxon>
    </lineage>
</organism>
<reference evidence="1" key="1">
    <citation type="submission" date="2021-02" db="EMBL/GenBank/DDBJ databases">
        <authorList>
            <person name="Dougan E. K."/>
            <person name="Rhodes N."/>
            <person name="Thang M."/>
            <person name="Chan C."/>
        </authorList>
    </citation>
    <scope>NUCLEOTIDE SEQUENCE</scope>
</reference>
<sequence>VQVRNVERKLLLESCWTPLPKSDEEAESDSELESASRLSEGSVVIDLGMPEDLPADLQVTLRTSWEELCGCRRIEKVLCAFWLNTGYVSAEFCLHRSQLDLPR</sequence>
<feature type="non-terminal residue" evidence="1">
    <location>
        <position position="1"/>
    </location>
</feature>
<proteinExistence type="predicted"/>
<name>A0A812K5Z4_SYMPI</name>
<keyword evidence="2" id="KW-1185">Reference proteome</keyword>
<protein>
    <submittedName>
        <fullName evidence="1">TPTE2 protein</fullName>
    </submittedName>
</protein>
<evidence type="ECO:0000313" key="1">
    <source>
        <dbReference type="EMBL" id="CAE7223076.1"/>
    </source>
</evidence>